<evidence type="ECO:0000256" key="1">
    <source>
        <dbReference type="SAM" id="SignalP"/>
    </source>
</evidence>
<sequence>MSLPSGFVVAAALVMSAGAEGGWATVFHSDEAGYYGIQTGGVYPQGQKKTFPIVHATNVVQNNVLYSQGWATVDCQARTIQIWQLSHIDPEFRVIGGGTIPMADRVTEDIEPGTVGDSYYRVVCQGETPMEDLDEPHVTNLVFRFRRILERNLAGSGQRD</sequence>
<gene>
    <name evidence="2" type="ORF">HNQ67_000554</name>
</gene>
<evidence type="ECO:0000313" key="3">
    <source>
        <dbReference type="Proteomes" id="UP000566663"/>
    </source>
</evidence>
<keyword evidence="1" id="KW-0732">Signal</keyword>
<accession>A0A7W8MFD3</accession>
<evidence type="ECO:0000313" key="2">
    <source>
        <dbReference type="EMBL" id="MBB5291058.1"/>
    </source>
</evidence>
<feature type="chain" id="PRO_5031489158" evidence="1">
    <location>
        <begin position="20"/>
        <end position="160"/>
    </location>
</feature>
<dbReference type="RefSeq" id="WP_183252098.1">
    <property type="nucleotide sequence ID" value="NZ_BAAAFF010000004.1"/>
</dbReference>
<dbReference type="EMBL" id="JACHFZ010000001">
    <property type="protein sequence ID" value="MBB5291058.1"/>
    <property type="molecule type" value="Genomic_DNA"/>
</dbReference>
<comment type="caution">
    <text evidence="2">The sequence shown here is derived from an EMBL/GenBank/DDBJ whole genome shotgun (WGS) entry which is preliminary data.</text>
</comment>
<name>A0A7W8MFD3_9CAUL</name>
<dbReference type="Proteomes" id="UP000566663">
    <property type="component" value="Unassembled WGS sequence"/>
</dbReference>
<organism evidence="2 3">
    <name type="scientific">Brevundimonas basaltis</name>
    <dbReference type="NCBI Taxonomy" id="472166"/>
    <lineage>
        <taxon>Bacteria</taxon>
        <taxon>Pseudomonadati</taxon>
        <taxon>Pseudomonadota</taxon>
        <taxon>Alphaproteobacteria</taxon>
        <taxon>Caulobacterales</taxon>
        <taxon>Caulobacteraceae</taxon>
        <taxon>Brevundimonas</taxon>
    </lineage>
</organism>
<dbReference type="AlphaFoldDB" id="A0A7W8MFD3"/>
<proteinExistence type="predicted"/>
<protein>
    <submittedName>
        <fullName evidence="2">Uncharacterized protein</fullName>
    </submittedName>
</protein>
<feature type="signal peptide" evidence="1">
    <location>
        <begin position="1"/>
        <end position="19"/>
    </location>
</feature>
<reference evidence="2 3" key="1">
    <citation type="submission" date="2020-08" db="EMBL/GenBank/DDBJ databases">
        <title>Genomic Encyclopedia of Type Strains, Phase IV (KMG-IV): sequencing the most valuable type-strain genomes for metagenomic binning, comparative biology and taxonomic classification.</title>
        <authorList>
            <person name="Goeker M."/>
        </authorList>
    </citation>
    <scope>NUCLEOTIDE SEQUENCE [LARGE SCALE GENOMIC DNA]</scope>
    <source>
        <strain evidence="2 3">DSM 25335</strain>
    </source>
</reference>
<keyword evidence="3" id="KW-1185">Reference proteome</keyword>